<keyword evidence="2" id="KW-1185">Reference proteome</keyword>
<dbReference type="Proteomes" id="UP000245383">
    <property type="component" value="Unassembled WGS sequence"/>
</dbReference>
<accession>A0A2T9YGW2</accession>
<organism evidence="1 2">
    <name type="scientific">Smittium simulii</name>
    <dbReference type="NCBI Taxonomy" id="133385"/>
    <lineage>
        <taxon>Eukaryota</taxon>
        <taxon>Fungi</taxon>
        <taxon>Fungi incertae sedis</taxon>
        <taxon>Zoopagomycota</taxon>
        <taxon>Kickxellomycotina</taxon>
        <taxon>Harpellomycetes</taxon>
        <taxon>Harpellales</taxon>
        <taxon>Legeriomycetaceae</taxon>
        <taxon>Smittium</taxon>
    </lineage>
</organism>
<reference evidence="1 2" key="1">
    <citation type="journal article" date="2018" name="MBio">
        <title>Comparative Genomics Reveals the Core Gene Toolbox for the Fungus-Insect Symbiosis.</title>
        <authorList>
            <person name="Wang Y."/>
            <person name="Stata M."/>
            <person name="Wang W."/>
            <person name="Stajich J.E."/>
            <person name="White M.M."/>
            <person name="Moncalvo J.M."/>
        </authorList>
    </citation>
    <scope>NUCLEOTIDE SEQUENCE [LARGE SCALE GENOMIC DNA]</scope>
    <source>
        <strain evidence="1 2">SWE-8-4</strain>
    </source>
</reference>
<dbReference type="AlphaFoldDB" id="A0A2T9YGW2"/>
<dbReference type="EMBL" id="MBFR01000195">
    <property type="protein sequence ID" value="PVU91549.1"/>
    <property type="molecule type" value="Genomic_DNA"/>
</dbReference>
<evidence type="ECO:0000313" key="1">
    <source>
        <dbReference type="EMBL" id="PVU91549.1"/>
    </source>
</evidence>
<gene>
    <name evidence="1" type="ORF">BB561_004347</name>
</gene>
<proteinExistence type="predicted"/>
<name>A0A2T9YGW2_9FUNG</name>
<sequence>MLPATQPTISFVGLLSRFTGNNQDLNQAKPGLRIWVEGPAEKWHSDLEDTESKFEVSLSVHWT</sequence>
<evidence type="ECO:0000313" key="2">
    <source>
        <dbReference type="Proteomes" id="UP000245383"/>
    </source>
</evidence>
<comment type="caution">
    <text evidence="1">The sequence shown here is derived from an EMBL/GenBank/DDBJ whole genome shotgun (WGS) entry which is preliminary data.</text>
</comment>
<protein>
    <submittedName>
        <fullName evidence="1">Uncharacterized protein</fullName>
    </submittedName>
</protein>